<keyword evidence="2" id="KW-0378">Hydrolase</keyword>
<keyword evidence="3" id="KW-1185">Reference proteome</keyword>
<dbReference type="PROSITE" id="PS51257">
    <property type="entry name" value="PROKAR_LIPOPROTEIN"/>
    <property type="match status" value="1"/>
</dbReference>
<comment type="caution">
    <text evidence="2">The sequence shown here is derived from an EMBL/GenBank/DDBJ whole genome shotgun (WGS) entry which is preliminary data.</text>
</comment>
<gene>
    <name evidence="2" type="ORF">CA13_58820</name>
</gene>
<evidence type="ECO:0000313" key="3">
    <source>
        <dbReference type="Proteomes" id="UP000315010"/>
    </source>
</evidence>
<accession>A0A5C5ZAN9</accession>
<dbReference type="SUPFAM" id="SSF53474">
    <property type="entry name" value="alpha/beta-Hydrolases"/>
    <property type="match status" value="1"/>
</dbReference>
<dbReference type="InterPro" id="IPR000073">
    <property type="entry name" value="AB_hydrolase_1"/>
</dbReference>
<dbReference type="GO" id="GO:0016787">
    <property type="term" value="F:hydrolase activity"/>
    <property type="evidence" value="ECO:0007669"/>
    <property type="project" value="UniProtKB-KW"/>
</dbReference>
<feature type="domain" description="AB hydrolase-1" evidence="1">
    <location>
        <begin position="322"/>
        <end position="460"/>
    </location>
</feature>
<dbReference type="Proteomes" id="UP000315010">
    <property type="component" value="Unassembled WGS sequence"/>
</dbReference>
<dbReference type="Gene3D" id="3.40.50.1820">
    <property type="entry name" value="alpha/beta hydrolase"/>
    <property type="match status" value="1"/>
</dbReference>
<dbReference type="OrthoDB" id="869379at2"/>
<dbReference type="Pfam" id="PF12697">
    <property type="entry name" value="Abhydrolase_6"/>
    <property type="match status" value="1"/>
</dbReference>
<dbReference type="PANTHER" id="PTHR37946:SF1">
    <property type="entry name" value="SLL1969 PROTEIN"/>
    <property type="match status" value="1"/>
</dbReference>
<organism evidence="2 3">
    <name type="scientific">Novipirellula herctigrandis</name>
    <dbReference type="NCBI Taxonomy" id="2527986"/>
    <lineage>
        <taxon>Bacteria</taxon>
        <taxon>Pseudomonadati</taxon>
        <taxon>Planctomycetota</taxon>
        <taxon>Planctomycetia</taxon>
        <taxon>Pirellulales</taxon>
        <taxon>Pirellulaceae</taxon>
        <taxon>Novipirellula</taxon>
    </lineage>
</organism>
<proteinExistence type="predicted"/>
<dbReference type="RefSeq" id="WP_146402115.1">
    <property type="nucleotide sequence ID" value="NZ_SJPJ01000001.1"/>
</dbReference>
<evidence type="ECO:0000313" key="2">
    <source>
        <dbReference type="EMBL" id="TWT84404.1"/>
    </source>
</evidence>
<evidence type="ECO:0000259" key="1">
    <source>
        <dbReference type="Pfam" id="PF12697"/>
    </source>
</evidence>
<protein>
    <submittedName>
        <fullName evidence="2">Alpha/beta hydrolase family protein</fullName>
    </submittedName>
</protein>
<dbReference type="PANTHER" id="PTHR37946">
    <property type="entry name" value="SLL1969 PROTEIN"/>
    <property type="match status" value="1"/>
</dbReference>
<reference evidence="2 3" key="1">
    <citation type="submission" date="2019-02" db="EMBL/GenBank/DDBJ databases">
        <title>Deep-cultivation of Planctomycetes and their phenomic and genomic characterization uncovers novel biology.</title>
        <authorList>
            <person name="Wiegand S."/>
            <person name="Jogler M."/>
            <person name="Boedeker C."/>
            <person name="Pinto D."/>
            <person name="Vollmers J."/>
            <person name="Rivas-Marin E."/>
            <person name="Kohn T."/>
            <person name="Peeters S.H."/>
            <person name="Heuer A."/>
            <person name="Rast P."/>
            <person name="Oberbeckmann S."/>
            <person name="Bunk B."/>
            <person name="Jeske O."/>
            <person name="Meyerdierks A."/>
            <person name="Storesund J.E."/>
            <person name="Kallscheuer N."/>
            <person name="Luecker S."/>
            <person name="Lage O.M."/>
            <person name="Pohl T."/>
            <person name="Merkel B.J."/>
            <person name="Hornburger P."/>
            <person name="Mueller R.-W."/>
            <person name="Bruemmer F."/>
            <person name="Labrenz M."/>
            <person name="Spormann A.M."/>
            <person name="Op Den Camp H."/>
            <person name="Overmann J."/>
            <person name="Amann R."/>
            <person name="Jetten M.S.M."/>
            <person name="Mascher T."/>
            <person name="Medema M.H."/>
            <person name="Devos D.P."/>
            <person name="Kaster A.-K."/>
            <person name="Ovreas L."/>
            <person name="Rohde M."/>
            <person name="Galperin M.Y."/>
            <person name="Jogler C."/>
        </authorList>
    </citation>
    <scope>NUCLEOTIDE SEQUENCE [LARGE SCALE GENOMIC DNA]</scope>
    <source>
        <strain evidence="2 3">CA13</strain>
    </source>
</reference>
<name>A0A5C5ZAN9_9BACT</name>
<dbReference type="InterPro" id="IPR029058">
    <property type="entry name" value="AB_hydrolase_fold"/>
</dbReference>
<sequence length="623" mass="68842">MTRNYFRSYASAFAIVIALGCSGCTPGRAPTGFATRALSSLAAVSSPWRDDTKGFDRDALSVLASDDRFAETARVAREAELARRAADPKCVALYARVALDCWPALQAANDTTEPNEINEAAWDVYHHSVAQFVQQGTVHNRLDPSGRVSLVFEDREPVVVPISHHGFPWEKADFSELHGVLRKDQDIVQRYWSQQGLGVPMVAVCRRAASDGYMGKDVPFAATCILRPQEETPTPSGMSKHVTGEDAGEIAAVLEIHDPLRVNQVSYQQRQWDLASDVTAPLVLASRDTDRNTFSNFLNPARTDELGGLRMLEPYQPGKIPIVVVHGLLSDKFTWVDLVNDLRFVEDVNEHYQIWTFQYRTGQPFVRSAAEMRRDLSEAVDYLDPNSDDEAIANMVLVGHSMGGLVSKLLVSYSDTSLWDSVASRRVEEIKTSPEIRDEIEELFFFEPLPYVKRVVFIGSPHRGAAMAKGVIGRLGSALVMTPDERESRFKEFVRSNPDVFTGDLANRLPSSIDLLRPDNPLLLAAYKLRVNSEVGLHTIIGTGREFSDGTPSDGVVAVQSARHPGTLSELQINATHTKLTSHPKTTEELVRILGEHVNQNHTAAAKLARSSRSPRLALTSGE</sequence>
<dbReference type="EMBL" id="SJPJ01000001">
    <property type="protein sequence ID" value="TWT84404.1"/>
    <property type="molecule type" value="Genomic_DNA"/>
</dbReference>
<dbReference type="AlphaFoldDB" id="A0A5C5ZAN9"/>